<feature type="transmembrane region" description="Helical" evidence="18">
    <location>
        <begin position="765"/>
        <end position="785"/>
    </location>
</feature>
<evidence type="ECO:0000256" key="7">
    <source>
        <dbReference type="ARBA" id="ARBA00022519"/>
    </source>
</evidence>
<dbReference type="NCBIfam" id="TIGR01524">
    <property type="entry name" value="ATPase-IIIB_Mg"/>
    <property type="match status" value="1"/>
</dbReference>
<protein>
    <recommendedName>
        <fullName evidence="5">Magnesium-transporting ATPase, P-type 1</fullName>
        <ecNumber evidence="4">7.2.2.14</ecNumber>
    </recommendedName>
    <alternativeName>
        <fullName evidence="16">Mg(2+) transport ATPase, P-type 1</fullName>
    </alternativeName>
</protein>
<comment type="caution">
    <text evidence="20">The sequence shown here is derived from an EMBL/GenBank/DDBJ whole genome shotgun (WGS) entry which is preliminary data.</text>
</comment>
<evidence type="ECO:0000256" key="12">
    <source>
        <dbReference type="ARBA" id="ARBA00022842"/>
    </source>
</evidence>
<dbReference type="InterPro" id="IPR044492">
    <property type="entry name" value="P_typ_ATPase_HD_dom"/>
</dbReference>
<keyword evidence="14 18" id="KW-1133">Transmembrane helix</keyword>
<dbReference type="SMART" id="SM00831">
    <property type="entry name" value="Cation_ATPase_N"/>
    <property type="match status" value="1"/>
</dbReference>
<evidence type="ECO:0000313" key="21">
    <source>
        <dbReference type="Proteomes" id="UP001216253"/>
    </source>
</evidence>
<dbReference type="EMBL" id="JARESE010000015">
    <property type="protein sequence ID" value="MDE8651193.1"/>
    <property type="molecule type" value="Genomic_DNA"/>
</dbReference>
<evidence type="ECO:0000256" key="15">
    <source>
        <dbReference type="ARBA" id="ARBA00023136"/>
    </source>
</evidence>
<dbReference type="Gene3D" id="3.40.50.1000">
    <property type="entry name" value="HAD superfamily/HAD-like"/>
    <property type="match status" value="1"/>
</dbReference>
<dbReference type="RefSeq" id="WP_275227292.1">
    <property type="nucleotide sequence ID" value="NZ_JARESE010000015.1"/>
</dbReference>
<dbReference type="SFLD" id="SFLDG00002">
    <property type="entry name" value="C1.7:_P-type_atpase_like"/>
    <property type="match status" value="1"/>
</dbReference>
<gene>
    <name evidence="20" type="primary">mgtA</name>
    <name evidence="20" type="ORF">PYV00_05610</name>
</gene>
<feature type="transmembrane region" description="Helical" evidence="18">
    <location>
        <begin position="72"/>
        <end position="90"/>
    </location>
</feature>
<keyword evidence="12" id="KW-0460">Magnesium</keyword>
<feature type="transmembrane region" description="Helical" evidence="18">
    <location>
        <begin position="733"/>
        <end position="753"/>
    </location>
</feature>
<evidence type="ECO:0000256" key="9">
    <source>
        <dbReference type="ARBA" id="ARBA00022692"/>
    </source>
</evidence>
<dbReference type="InterPro" id="IPR006068">
    <property type="entry name" value="ATPase_P-typ_cation-transptr_C"/>
</dbReference>
<dbReference type="Pfam" id="PF00689">
    <property type="entry name" value="Cation_ATPase_C"/>
    <property type="match status" value="1"/>
</dbReference>
<dbReference type="InterPro" id="IPR006415">
    <property type="entry name" value="P-type_ATPase_IIIB"/>
</dbReference>
<dbReference type="InterPro" id="IPR001757">
    <property type="entry name" value="P_typ_ATPase"/>
</dbReference>
<evidence type="ECO:0000256" key="8">
    <source>
        <dbReference type="ARBA" id="ARBA00022553"/>
    </source>
</evidence>
<dbReference type="Proteomes" id="UP001216253">
    <property type="component" value="Unassembled WGS sequence"/>
</dbReference>
<dbReference type="InterPro" id="IPR004014">
    <property type="entry name" value="ATPase_P-typ_cation-transptr_N"/>
</dbReference>
<evidence type="ECO:0000256" key="2">
    <source>
        <dbReference type="ARBA" id="ARBA00004429"/>
    </source>
</evidence>
<dbReference type="InterPro" id="IPR008250">
    <property type="entry name" value="ATPase_P-typ_transduc_dom_A_sf"/>
</dbReference>
<dbReference type="EC" id="7.2.2.14" evidence="4"/>
<dbReference type="InterPro" id="IPR023299">
    <property type="entry name" value="ATPase_P-typ_cyto_dom_N"/>
</dbReference>
<dbReference type="PRINTS" id="PR01836">
    <property type="entry name" value="MGATPASE"/>
</dbReference>
<comment type="catalytic activity">
    <reaction evidence="17">
        <text>Mg(2+)(out) + ATP + H2O = Mg(2+)(in) + ADP + phosphate + H(+)</text>
        <dbReference type="Rhea" id="RHEA:10260"/>
        <dbReference type="ChEBI" id="CHEBI:15377"/>
        <dbReference type="ChEBI" id="CHEBI:15378"/>
        <dbReference type="ChEBI" id="CHEBI:18420"/>
        <dbReference type="ChEBI" id="CHEBI:30616"/>
        <dbReference type="ChEBI" id="CHEBI:43474"/>
        <dbReference type="ChEBI" id="CHEBI:456216"/>
        <dbReference type="EC" id="7.2.2.14"/>
    </reaction>
</comment>
<evidence type="ECO:0000256" key="16">
    <source>
        <dbReference type="ARBA" id="ARBA00029806"/>
    </source>
</evidence>
<keyword evidence="6" id="KW-1003">Cell membrane</keyword>
<keyword evidence="8" id="KW-0597">Phosphoprotein</keyword>
<evidence type="ECO:0000256" key="3">
    <source>
        <dbReference type="ARBA" id="ARBA00008746"/>
    </source>
</evidence>
<evidence type="ECO:0000256" key="5">
    <source>
        <dbReference type="ARBA" id="ARBA00013555"/>
    </source>
</evidence>
<keyword evidence="10" id="KW-0547">Nucleotide-binding</keyword>
<dbReference type="Gene3D" id="3.40.1110.10">
    <property type="entry name" value="Calcium-transporting ATPase, cytoplasmic domain N"/>
    <property type="match status" value="1"/>
</dbReference>
<organism evidence="20 21">
    <name type="scientific">Novosphingobium album</name>
    <name type="common">ex Liu et al. 2023</name>
    <dbReference type="NCBI Taxonomy" id="3031130"/>
    <lineage>
        <taxon>Bacteria</taxon>
        <taxon>Pseudomonadati</taxon>
        <taxon>Pseudomonadota</taxon>
        <taxon>Alphaproteobacteria</taxon>
        <taxon>Sphingomonadales</taxon>
        <taxon>Sphingomonadaceae</taxon>
        <taxon>Novosphingobium</taxon>
    </lineage>
</organism>
<dbReference type="SFLD" id="SFLDS00003">
    <property type="entry name" value="Haloacid_Dehalogenase"/>
    <property type="match status" value="1"/>
</dbReference>
<dbReference type="Pfam" id="PF00122">
    <property type="entry name" value="E1-E2_ATPase"/>
    <property type="match status" value="1"/>
</dbReference>
<dbReference type="InterPro" id="IPR036412">
    <property type="entry name" value="HAD-like_sf"/>
</dbReference>
<evidence type="ECO:0000256" key="17">
    <source>
        <dbReference type="ARBA" id="ARBA00047295"/>
    </source>
</evidence>
<dbReference type="InterPro" id="IPR018303">
    <property type="entry name" value="ATPase_P-typ_P_site"/>
</dbReference>
<evidence type="ECO:0000256" key="13">
    <source>
        <dbReference type="ARBA" id="ARBA00022967"/>
    </source>
</evidence>
<evidence type="ECO:0000256" key="14">
    <source>
        <dbReference type="ARBA" id="ARBA00022989"/>
    </source>
</evidence>
<dbReference type="InterPro" id="IPR023298">
    <property type="entry name" value="ATPase_P-typ_TM_dom_sf"/>
</dbReference>
<dbReference type="NCBIfam" id="TIGR01494">
    <property type="entry name" value="ATPase_P-type"/>
    <property type="match status" value="2"/>
</dbReference>
<dbReference type="Gene3D" id="2.70.150.10">
    <property type="entry name" value="Calcium-transporting ATPase, cytoplasmic transduction domain A"/>
    <property type="match status" value="1"/>
</dbReference>
<feature type="domain" description="Cation-transporting P-type ATPase N-terminal" evidence="19">
    <location>
        <begin position="19"/>
        <end position="92"/>
    </location>
</feature>
<dbReference type="SUPFAM" id="SSF81665">
    <property type="entry name" value="Calcium ATPase, transmembrane domain M"/>
    <property type="match status" value="1"/>
</dbReference>
<feature type="transmembrane region" description="Helical" evidence="18">
    <location>
        <begin position="284"/>
        <end position="308"/>
    </location>
</feature>
<evidence type="ECO:0000256" key="10">
    <source>
        <dbReference type="ARBA" id="ARBA00022741"/>
    </source>
</evidence>
<dbReference type="PROSITE" id="PS00154">
    <property type="entry name" value="ATPASE_E1_E2"/>
    <property type="match status" value="1"/>
</dbReference>
<evidence type="ECO:0000259" key="19">
    <source>
        <dbReference type="SMART" id="SM00831"/>
    </source>
</evidence>
<accession>A0ABT5WQD0</accession>
<evidence type="ECO:0000313" key="20">
    <source>
        <dbReference type="EMBL" id="MDE8651193.1"/>
    </source>
</evidence>
<comment type="similarity">
    <text evidence="3">Belongs to the cation transport ATPase (P-type) (TC 3.A.3) family. Type IIIB subfamily.</text>
</comment>
<keyword evidence="21" id="KW-1185">Reference proteome</keyword>
<dbReference type="SFLD" id="SFLDF00027">
    <property type="entry name" value="p-type_atpase"/>
    <property type="match status" value="1"/>
</dbReference>
<proteinExistence type="inferred from homology"/>
<feature type="transmembrane region" description="Helical" evidence="18">
    <location>
        <begin position="96"/>
        <end position="112"/>
    </location>
</feature>
<keyword evidence="13" id="KW-1278">Translocase</keyword>
<feature type="transmembrane region" description="Helical" evidence="18">
    <location>
        <begin position="258"/>
        <end position="278"/>
    </location>
</feature>
<evidence type="ECO:0000256" key="6">
    <source>
        <dbReference type="ARBA" id="ARBA00022475"/>
    </source>
</evidence>
<evidence type="ECO:0000256" key="18">
    <source>
        <dbReference type="SAM" id="Phobius"/>
    </source>
</evidence>
<keyword evidence="7" id="KW-0997">Cell inner membrane</keyword>
<sequence>MKPVPDQASRARSPDSADRYWTRTGEDLLAALGSAAAGLADTSAAARLAREGPNRVTRDHRAGPLALLRRQFASPLVLILLAGAVVSLALRDWSDAGIIAVIVISSALLGFAQEYRASQAVAALQQRLALRCTVLRGGAEREIPVTDIVPGDIVRLSAGNLAPADGVLLETRDLTVSEAALTGESFPVEKRPGVSAAEAPLAERRNCLFAGSSVRSGTATLLVVRTGAASEYGKIAQRLGRRAPETDFERGVRHFGEMLLRAMFLMVVFVLAANQMMGRPFTESLLFAVALSVGLSPELLPAIVSITLSAGARNMARRGVIVRKLEAIEMLGSLDIVCTDKTGTITSGIVTLADAVDPAGTPRADVLASAFLNASLETGIANALDAAIVKAGEAAGLSATGLTKLDEIPYDFNRRRLTIVVAEPDRERHRLIVKGAVAETLSVCTGVIAADGEAPLDDARREALLAYVAEQGAQGRRVLAVAQRCLAPQPRYTVADEHDLVLLGFLLFDDPPKPGAREALRALAGLGVKVKVVSGDNRYVTAHVAREVGLDPEAILTGADIAAMGDEALWHAAERAQLFVEIDPQQKERIVHALRRRGHAVGFLGDGINDAPALYSADVGISVEGAVDVARESADVVLMTADLDVLRRGVEDGRHTFGNTMKYIAITTSANFGNMISMALAVPLLPFLPLLPKQILFNNLISDLPSMAIATDVVDPERLARPQRWDVREITRFMVVFGVVSSLFDMLTFLFLLKVVHADATMFHTTWFIVSVMTEIAVVLVLRTWRPAWRSRPSAMLAWSTAAVGLLTLALPFVPPIAALFGFVRLGGIELVASLGIVAAYILTTEAVKYAYVRRFISGPKRG</sequence>
<comment type="function">
    <text evidence="1">Mediates magnesium influx to the cytosol.</text>
</comment>
<reference evidence="20 21" key="1">
    <citation type="submission" date="2023-03" db="EMBL/GenBank/DDBJ databases">
        <title>NovoSphingobium album sp. nov. isolated from polycyclic aromatic hydrocarbons- and heavy-metal polluted soil.</title>
        <authorList>
            <person name="Liu Z."/>
            <person name="Wang K."/>
        </authorList>
    </citation>
    <scope>NUCLEOTIDE SEQUENCE [LARGE SCALE GENOMIC DNA]</scope>
    <source>
        <strain evidence="20 21">H3SJ31-1</strain>
    </source>
</reference>
<dbReference type="InterPro" id="IPR059000">
    <property type="entry name" value="ATPase_P-type_domA"/>
</dbReference>
<dbReference type="SUPFAM" id="SSF56784">
    <property type="entry name" value="HAD-like"/>
    <property type="match status" value="1"/>
</dbReference>
<evidence type="ECO:0000256" key="1">
    <source>
        <dbReference type="ARBA" id="ARBA00003954"/>
    </source>
</evidence>
<dbReference type="SUPFAM" id="SSF81653">
    <property type="entry name" value="Calcium ATPase, transduction domain A"/>
    <property type="match status" value="1"/>
</dbReference>
<dbReference type="Gene3D" id="1.20.1110.10">
    <property type="entry name" value="Calcium-transporting ATPase, transmembrane domain"/>
    <property type="match status" value="1"/>
</dbReference>
<keyword evidence="9 18" id="KW-0812">Transmembrane</keyword>
<dbReference type="InterPro" id="IPR023214">
    <property type="entry name" value="HAD_sf"/>
</dbReference>
<keyword evidence="11" id="KW-0067">ATP-binding</keyword>
<name>A0ABT5WQD0_9SPHN</name>
<feature type="transmembrane region" description="Helical" evidence="18">
    <location>
        <begin position="831"/>
        <end position="852"/>
    </location>
</feature>
<dbReference type="Pfam" id="PF13246">
    <property type="entry name" value="Cation_ATPase"/>
    <property type="match status" value="1"/>
</dbReference>
<evidence type="ECO:0000256" key="4">
    <source>
        <dbReference type="ARBA" id="ARBA00012786"/>
    </source>
</evidence>
<comment type="subcellular location">
    <subcellularLocation>
        <location evidence="2">Cell inner membrane</location>
        <topology evidence="2">Multi-pass membrane protein</topology>
    </subcellularLocation>
</comment>
<feature type="transmembrane region" description="Helical" evidence="18">
    <location>
        <begin position="797"/>
        <end position="819"/>
    </location>
</feature>
<dbReference type="PANTHER" id="PTHR42861">
    <property type="entry name" value="CALCIUM-TRANSPORTING ATPASE"/>
    <property type="match status" value="1"/>
</dbReference>
<dbReference type="Pfam" id="PF00690">
    <property type="entry name" value="Cation_ATPase_N"/>
    <property type="match status" value="1"/>
</dbReference>
<evidence type="ECO:0000256" key="11">
    <source>
        <dbReference type="ARBA" id="ARBA00022840"/>
    </source>
</evidence>
<keyword evidence="15 18" id="KW-0472">Membrane</keyword>